<keyword evidence="14" id="KW-0653">Protein transport</keyword>
<dbReference type="GO" id="GO:0005778">
    <property type="term" value="C:peroxisomal membrane"/>
    <property type="evidence" value="ECO:0007669"/>
    <property type="project" value="UniProtKB-SubCell"/>
</dbReference>
<protein>
    <recommendedName>
        <fullName evidence="5">RING-type E3 ubiquitin transferase</fullName>
        <ecNumber evidence="5">2.3.2.27</ecNumber>
    </recommendedName>
</protein>
<comment type="subcellular location">
    <subcellularLocation>
        <location evidence="2">Peroxisome membrane</location>
        <topology evidence="2">Multi-pass membrane protein</topology>
    </subcellularLocation>
</comment>
<name>T0Q7Z6_SAPDV</name>
<dbReference type="InterPro" id="IPR013083">
    <property type="entry name" value="Znf_RING/FYVE/PHD"/>
</dbReference>
<feature type="domain" description="RING-type" evidence="19">
    <location>
        <begin position="303"/>
        <end position="341"/>
    </location>
</feature>
<evidence type="ECO:0000313" key="21">
    <source>
        <dbReference type="Proteomes" id="UP000030762"/>
    </source>
</evidence>
<dbReference type="GO" id="GO:0008270">
    <property type="term" value="F:zinc ion binding"/>
    <property type="evidence" value="ECO:0007669"/>
    <property type="project" value="UniProtKB-KW"/>
</dbReference>
<reference evidence="20 21" key="1">
    <citation type="submission" date="2012-04" db="EMBL/GenBank/DDBJ databases">
        <title>The Genome Sequence of Saprolegnia declina VS20.</title>
        <authorList>
            <consortium name="The Broad Institute Genome Sequencing Platform"/>
            <person name="Russ C."/>
            <person name="Nusbaum C."/>
            <person name="Tyler B."/>
            <person name="van West P."/>
            <person name="Dieguez-Uribeondo J."/>
            <person name="de Bruijn I."/>
            <person name="Tripathy S."/>
            <person name="Jiang R."/>
            <person name="Young S.K."/>
            <person name="Zeng Q."/>
            <person name="Gargeya S."/>
            <person name="Fitzgerald M."/>
            <person name="Haas B."/>
            <person name="Abouelleil A."/>
            <person name="Alvarado L."/>
            <person name="Arachchi H.M."/>
            <person name="Berlin A."/>
            <person name="Chapman S.B."/>
            <person name="Goldberg J."/>
            <person name="Griggs A."/>
            <person name="Gujja S."/>
            <person name="Hansen M."/>
            <person name="Howarth C."/>
            <person name="Imamovic A."/>
            <person name="Larimer J."/>
            <person name="McCowen C."/>
            <person name="Montmayeur A."/>
            <person name="Murphy C."/>
            <person name="Neiman D."/>
            <person name="Pearson M."/>
            <person name="Priest M."/>
            <person name="Roberts A."/>
            <person name="Saif S."/>
            <person name="Shea T."/>
            <person name="Sisk P."/>
            <person name="Sykes S."/>
            <person name="Wortman J."/>
            <person name="Nusbaum C."/>
            <person name="Birren B."/>
        </authorList>
    </citation>
    <scope>NUCLEOTIDE SEQUENCE [LARGE SCALE GENOMIC DNA]</scope>
    <source>
        <strain evidence="20 21">VS20</strain>
    </source>
</reference>
<keyword evidence="11 18" id="KW-0863">Zinc-finger</keyword>
<dbReference type="InterPro" id="IPR017907">
    <property type="entry name" value="Znf_RING_CS"/>
</dbReference>
<dbReference type="SMART" id="SM00184">
    <property type="entry name" value="RING"/>
    <property type="match status" value="1"/>
</dbReference>
<dbReference type="InterPro" id="IPR006845">
    <property type="entry name" value="Pex_N"/>
</dbReference>
<keyword evidence="17" id="KW-0576">Peroxisome</keyword>
<comment type="pathway">
    <text evidence="3">Protein modification; protein ubiquitination.</text>
</comment>
<keyword evidence="7" id="KW-0962">Peroxisome biogenesis</keyword>
<keyword evidence="9" id="KW-0812">Transmembrane</keyword>
<dbReference type="Pfam" id="PF13639">
    <property type="entry name" value="zf-RING_2"/>
    <property type="match status" value="1"/>
</dbReference>
<dbReference type="Pfam" id="PF04757">
    <property type="entry name" value="Pex2_Pex12"/>
    <property type="match status" value="1"/>
</dbReference>
<dbReference type="EMBL" id="JH767173">
    <property type="protein sequence ID" value="EQC30756.1"/>
    <property type="molecule type" value="Genomic_DNA"/>
</dbReference>
<dbReference type="InParanoid" id="T0Q7Z6"/>
<dbReference type="eggNOG" id="KOG0317">
    <property type="taxonomic scope" value="Eukaryota"/>
</dbReference>
<keyword evidence="12" id="KW-0833">Ubl conjugation pathway</keyword>
<evidence type="ECO:0000256" key="10">
    <source>
        <dbReference type="ARBA" id="ARBA00022723"/>
    </source>
</evidence>
<dbReference type="PANTHER" id="PTHR23350">
    <property type="entry name" value="PEROXISOME ASSEMBLY PROTEIN 10"/>
    <property type="match status" value="1"/>
</dbReference>
<dbReference type="GO" id="GO:0061630">
    <property type="term" value="F:ubiquitin protein ligase activity"/>
    <property type="evidence" value="ECO:0007669"/>
    <property type="project" value="UniProtKB-EC"/>
</dbReference>
<dbReference type="EC" id="2.3.2.27" evidence="5"/>
<evidence type="ECO:0000313" key="20">
    <source>
        <dbReference type="EMBL" id="EQC30756.1"/>
    </source>
</evidence>
<evidence type="ECO:0000256" key="7">
    <source>
        <dbReference type="ARBA" id="ARBA00022593"/>
    </source>
</evidence>
<dbReference type="STRING" id="1156394.T0Q7Z6"/>
<comment type="catalytic activity">
    <reaction evidence="1">
        <text>S-ubiquitinyl-[E2 ubiquitin-conjugating enzyme]-L-cysteine + [acceptor protein]-L-lysine = [E2 ubiquitin-conjugating enzyme]-L-cysteine + N(6)-ubiquitinyl-[acceptor protein]-L-lysine.</text>
        <dbReference type="EC" id="2.3.2.27"/>
    </reaction>
</comment>
<gene>
    <name evidence="20" type="ORF">SDRG_11517</name>
</gene>
<evidence type="ECO:0000256" key="12">
    <source>
        <dbReference type="ARBA" id="ARBA00022786"/>
    </source>
</evidence>
<evidence type="ECO:0000256" key="16">
    <source>
        <dbReference type="ARBA" id="ARBA00023136"/>
    </source>
</evidence>
<evidence type="ECO:0000256" key="8">
    <source>
        <dbReference type="ARBA" id="ARBA00022679"/>
    </source>
</evidence>
<keyword evidence="6" id="KW-0813">Transport</keyword>
<evidence type="ECO:0000256" key="17">
    <source>
        <dbReference type="ARBA" id="ARBA00023140"/>
    </source>
</evidence>
<keyword evidence="8" id="KW-0808">Transferase</keyword>
<dbReference type="Proteomes" id="UP000030762">
    <property type="component" value="Unassembled WGS sequence"/>
</dbReference>
<evidence type="ECO:0000259" key="19">
    <source>
        <dbReference type="PROSITE" id="PS50089"/>
    </source>
</evidence>
<evidence type="ECO:0000256" key="9">
    <source>
        <dbReference type="ARBA" id="ARBA00022692"/>
    </source>
</evidence>
<evidence type="ECO:0000256" key="6">
    <source>
        <dbReference type="ARBA" id="ARBA00022448"/>
    </source>
</evidence>
<accession>T0Q7Z6</accession>
<dbReference type="OrthoDB" id="6270329at2759"/>
<keyword evidence="10" id="KW-0479">Metal-binding</keyword>
<dbReference type="Gene3D" id="3.30.40.10">
    <property type="entry name" value="Zinc/RING finger domain, C3HC4 (zinc finger)"/>
    <property type="match status" value="1"/>
</dbReference>
<evidence type="ECO:0000256" key="3">
    <source>
        <dbReference type="ARBA" id="ARBA00004906"/>
    </source>
</evidence>
<dbReference type="OMA" id="YCDVVQL"/>
<evidence type="ECO:0000256" key="14">
    <source>
        <dbReference type="ARBA" id="ARBA00022927"/>
    </source>
</evidence>
<evidence type="ECO:0000256" key="15">
    <source>
        <dbReference type="ARBA" id="ARBA00022989"/>
    </source>
</evidence>
<keyword evidence="13" id="KW-0862">Zinc</keyword>
<evidence type="ECO:0000256" key="13">
    <source>
        <dbReference type="ARBA" id="ARBA00022833"/>
    </source>
</evidence>
<dbReference type="PANTHER" id="PTHR23350:SF0">
    <property type="entry name" value="PEROXISOME BIOGENESIS FACTOR 10"/>
    <property type="match status" value="1"/>
</dbReference>
<organism evidence="20 21">
    <name type="scientific">Saprolegnia diclina (strain VS20)</name>
    <dbReference type="NCBI Taxonomy" id="1156394"/>
    <lineage>
        <taxon>Eukaryota</taxon>
        <taxon>Sar</taxon>
        <taxon>Stramenopiles</taxon>
        <taxon>Oomycota</taxon>
        <taxon>Saprolegniomycetes</taxon>
        <taxon>Saprolegniales</taxon>
        <taxon>Saprolegniaceae</taxon>
        <taxon>Saprolegnia</taxon>
    </lineage>
</organism>
<evidence type="ECO:0000256" key="4">
    <source>
        <dbReference type="ARBA" id="ARBA00008704"/>
    </source>
</evidence>
<keyword evidence="16" id="KW-0472">Membrane</keyword>
<keyword evidence="21" id="KW-1185">Reference proteome</keyword>
<sequence length="356" mass="40019">MTTTAEAVVMPAAAPQSRVVLAATKDEYYASELLTQLHDVVEKLKFWGRAGGGGAAAQLSIDPELQLLTKFLYLTMTGSQTMGEEYCDIYRVEGERPRMLSWTSTFSWLQLATVLPYLQQRSSLGWSNLRPGEAQARLQQARRQARERLQMQTNQHAVVSAPTTPRRAPSKVDKFLAYLDDLVKRAKEMAQTIEARTGTSVTTWMQAAVAVHLALFYLHGRYFDMAKRVAGIRYILTRKLDAPHAQFSILGYLILLRLALSSVLGLSACLRTLLGVEVAPRRLDQHRVPSDESRPTVTAQRKCALCLTERSHPAMTPCGHVFCWECIVGWCQNKPECPLCRQLVQPQDVKCIYSYK</sequence>
<proteinExistence type="inferred from homology"/>
<dbReference type="PROSITE" id="PS00518">
    <property type="entry name" value="ZF_RING_1"/>
    <property type="match status" value="1"/>
</dbReference>
<dbReference type="VEuPathDB" id="FungiDB:SDRG_11517"/>
<dbReference type="GeneID" id="19952244"/>
<dbReference type="InterPro" id="IPR025654">
    <property type="entry name" value="PEX2/10"/>
</dbReference>
<evidence type="ECO:0000256" key="5">
    <source>
        <dbReference type="ARBA" id="ARBA00012483"/>
    </source>
</evidence>
<dbReference type="PROSITE" id="PS50089">
    <property type="entry name" value="ZF_RING_2"/>
    <property type="match status" value="1"/>
</dbReference>
<dbReference type="RefSeq" id="XP_008615780.1">
    <property type="nucleotide sequence ID" value="XM_008617558.1"/>
</dbReference>
<evidence type="ECO:0000256" key="11">
    <source>
        <dbReference type="ARBA" id="ARBA00022771"/>
    </source>
</evidence>
<evidence type="ECO:0000256" key="18">
    <source>
        <dbReference type="PROSITE-ProRule" id="PRU00175"/>
    </source>
</evidence>
<dbReference type="InterPro" id="IPR001841">
    <property type="entry name" value="Znf_RING"/>
</dbReference>
<evidence type="ECO:0000256" key="1">
    <source>
        <dbReference type="ARBA" id="ARBA00000900"/>
    </source>
</evidence>
<dbReference type="CDD" id="cd16527">
    <property type="entry name" value="RING-HC_PEX10"/>
    <property type="match status" value="1"/>
</dbReference>
<dbReference type="GO" id="GO:0016558">
    <property type="term" value="P:protein import into peroxisome matrix"/>
    <property type="evidence" value="ECO:0007669"/>
    <property type="project" value="InterPro"/>
</dbReference>
<dbReference type="SUPFAM" id="SSF57850">
    <property type="entry name" value="RING/U-box"/>
    <property type="match status" value="1"/>
</dbReference>
<dbReference type="AlphaFoldDB" id="T0Q7Z6"/>
<keyword evidence="15" id="KW-1133">Transmembrane helix</keyword>
<comment type="similarity">
    <text evidence="4">Belongs to the pex2/pex10/pex12 family.</text>
</comment>
<evidence type="ECO:0000256" key="2">
    <source>
        <dbReference type="ARBA" id="ARBA00004585"/>
    </source>
</evidence>